<accession>A0A934RM62</accession>
<organism evidence="2 3">
    <name type="scientific">Roseibacillus ishigakijimensis</name>
    <dbReference type="NCBI Taxonomy" id="454146"/>
    <lineage>
        <taxon>Bacteria</taxon>
        <taxon>Pseudomonadati</taxon>
        <taxon>Verrucomicrobiota</taxon>
        <taxon>Verrucomicrobiia</taxon>
        <taxon>Verrucomicrobiales</taxon>
        <taxon>Verrucomicrobiaceae</taxon>
        <taxon>Roseibacillus</taxon>
    </lineage>
</organism>
<dbReference type="Gene3D" id="3.40.50.1820">
    <property type="entry name" value="alpha/beta hydrolase"/>
    <property type="match status" value="1"/>
</dbReference>
<evidence type="ECO:0000313" key="2">
    <source>
        <dbReference type="EMBL" id="MBK1833378.1"/>
    </source>
</evidence>
<dbReference type="Gene3D" id="1.10.4080.10">
    <property type="entry name" value="ADP-ribosylation/Crystallin J1"/>
    <property type="match status" value="1"/>
</dbReference>
<dbReference type="Pfam" id="PF03747">
    <property type="entry name" value="ADP_ribosyl_GH"/>
    <property type="match status" value="1"/>
</dbReference>
<gene>
    <name evidence="2" type="ORF">JIN78_04825</name>
</gene>
<name>A0A934RM62_9BACT</name>
<keyword evidence="3" id="KW-1185">Reference proteome</keyword>
<dbReference type="AlphaFoldDB" id="A0A934RM62"/>
<reference evidence="2" key="1">
    <citation type="submission" date="2021-01" db="EMBL/GenBank/DDBJ databases">
        <title>Modified the classification status of verrucomicrobia.</title>
        <authorList>
            <person name="Feng X."/>
        </authorList>
    </citation>
    <scope>NUCLEOTIDE SEQUENCE</scope>
    <source>
        <strain evidence="2">KCTC 12986</strain>
    </source>
</reference>
<dbReference type="InterPro" id="IPR036705">
    <property type="entry name" value="Ribosyl_crysJ1_sf"/>
</dbReference>
<dbReference type="InterPro" id="IPR029058">
    <property type="entry name" value="AB_hydrolase_fold"/>
</dbReference>
<dbReference type="PANTHER" id="PTHR43265">
    <property type="entry name" value="ESTERASE ESTD"/>
    <property type="match status" value="1"/>
</dbReference>
<dbReference type="RefSeq" id="WP_200390812.1">
    <property type="nucleotide sequence ID" value="NZ_JAENIO010000008.1"/>
</dbReference>
<evidence type="ECO:0000259" key="1">
    <source>
        <dbReference type="Pfam" id="PF12146"/>
    </source>
</evidence>
<dbReference type="Proteomes" id="UP000604083">
    <property type="component" value="Unassembled WGS sequence"/>
</dbReference>
<comment type="caution">
    <text evidence="2">The sequence shown here is derived from an EMBL/GenBank/DDBJ whole genome shotgun (WGS) entry which is preliminary data.</text>
</comment>
<dbReference type="InterPro" id="IPR022742">
    <property type="entry name" value="Hydrolase_4"/>
</dbReference>
<feature type="domain" description="Serine aminopeptidase S33" evidence="1">
    <location>
        <begin position="338"/>
        <end position="443"/>
    </location>
</feature>
<dbReference type="EMBL" id="JAENIO010000008">
    <property type="protein sequence ID" value="MBK1833378.1"/>
    <property type="molecule type" value="Genomic_DNA"/>
</dbReference>
<sequence>MIPFSSNIFRSAFLADALSLGSHWIYNQGKVARLYPEGVRDFDDPRSNYHPNRKKGQFTHYGDQMVMVAQAVVATPQWSLPVFHALWQAGMSDYDGYVDGATKGTLENMAAGAEKPASDSNDLAGASRFVPALFAGKGSLEDRIQAAREQTALTHGDGSVVDSAEFFVRAVTALQEGADLPAALEKAAASDYADLPAREWLQKARGALSSEDPSQVAADFGLTCHIPEAFPATLYFALRWHQQGADPSAEGFLASLSENILAGGDNSARAIPQALLLTAAGCEIPLDLWNRLEAHETLSALEQLILAPKTSARKVTFTGANGDSLDARLELPGEQPRGYALFAHCFTCGKSSRAATAISRALAARGIATLRFDFTGLGQSEGDFANTSFLSNVEDLVAAANHLREHFMAPALLIGHSLGGAAVLAAAGEVPECTHVATIGAPFDPGHVTHLFEMDLSEIESKGEAEVTLAGRNFRIGSRFLTDLEGHDQEQRIARLGRRLLVMHSPMDEIVGLENAGEIYSAAKHPKSFLSLDRADHLLTDAEEARQAAQFIASWVRL</sequence>
<dbReference type="SUPFAM" id="SSF101478">
    <property type="entry name" value="ADP-ribosylglycohydrolase"/>
    <property type="match status" value="1"/>
</dbReference>
<protein>
    <submittedName>
        <fullName evidence="2">Alpha/beta fold hydrolase</fullName>
    </submittedName>
</protein>
<dbReference type="InterPro" id="IPR053145">
    <property type="entry name" value="AB_hydrolase_Est10"/>
</dbReference>
<proteinExistence type="predicted"/>
<dbReference type="SUPFAM" id="SSF53474">
    <property type="entry name" value="alpha/beta-Hydrolases"/>
    <property type="match status" value="1"/>
</dbReference>
<dbReference type="PANTHER" id="PTHR43265:SF1">
    <property type="entry name" value="ESTERASE ESTD"/>
    <property type="match status" value="1"/>
</dbReference>
<keyword evidence="2" id="KW-0378">Hydrolase</keyword>
<evidence type="ECO:0000313" key="3">
    <source>
        <dbReference type="Proteomes" id="UP000604083"/>
    </source>
</evidence>
<dbReference type="GO" id="GO:0052689">
    <property type="term" value="F:carboxylic ester hydrolase activity"/>
    <property type="evidence" value="ECO:0007669"/>
    <property type="project" value="TreeGrafter"/>
</dbReference>
<dbReference type="InterPro" id="IPR005502">
    <property type="entry name" value="Ribosyl_crysJ1"/>
</dbReference>
<dbReference type="Pfam" id="PF12146">
    <property type="entry name" value="Hydrolase_4"/>
    <property type="match status" value="1"/>
</dbReference>